<proteinExistence type="predicted"/>
<evidence type="ECO:0000313" key="4">
    <source>
        <dbReference type="Proteomes" id="UP000039046"/>
    </source>
</evidence>
<keyword evidence="4" id="KW-1185">Reference proteome</keyword>
<accession>A0A0A1TKE0</accession>
<reference evidence="3 4" key="1">
    <citation type="journal article" date="2015" name="Genome Announc.">
        <title>Draft Genome Sequence and Gene Annotation of the Entomopathogenic Fungus Verticillium hemipterigenum.</title>
        <authorList>
            <person name="Horn F."/>
            <person name="Habel A."/>
            <person name="Scharf D.H."/>
            <person name="Dworschak J."/>
            <person name="Brakhage A.A."/>
            <person name="Guthke R."/>
            <person name="Hertweck C."/>
            <person name="Linde J."/>
        </authorList>
    </citation>
    <scope>NUCLEOTIDE SEQUENCE [LARGE SCALE GENOMIC DNA]</scope>
</reference>
<dbReference type="HOGENOM" id="CLU_1866521_0_0_1"/>
<evidence type="ECO:0000256" key="1">
    <source>
        <dbReference type="SAM" id="MobiDB-lite"/>
    </source>
</evidence>
<dbReference type="OrthoDB" id="4870309at2759"/>
<feature type="region of interest" description="Disordered" evidence="1">
    <location>
        <begin position="71"/>
        <end position="91"/>
    </location>
</feature>
<dbReference type="EMBL" id="CDHN01000003">
    <property type="protein sequence ID" value="CEJ91093.1"/>
    <property type="molecule type" value="Genomic_DNA"/>
</dbReference>
<protein>
    <submittedName>
        <fullName evidence="3">Uncharacterized protein</fullName>
    </submittedName>
</protein>
<organism evidence="3 4">
    <name type="scientific">[Torrubiella] hemipterigena</name>
    <dbReference type="NCBI Taxonomy" id="1531966"/>
    <lineage>
        <taxon>Eukaryota</taxon>
        <taxon>Fungi</taxon>
        <taxon>Dikarya</taxon>
        <taxon>Ascomycota</taxon>
        <taxon>Pezizomycotina</taxon>
        <taxon>Sordariomycetes</taxon>
        <taxon>Hypocreomycetidae</taxon>
        <taxon>Hypocreales</taxon>
        <taxon>Clavicipitaceae</taxon>
        <taxon>Clavicipitaceae incertae sedis</taxon>
        <taxon>'Torrubiella' clade</taxon>
    </lineage>
</organism>
<feature type="transmembrane region" description="Helical" evidence="2">
    <location>
        <begin position="107"/>
        <end position="126"/>
    </location>
</feature>
<keyword evidence="2" id="KW-1133">Transmembrane helix</keyword>
<keyword evidence="2" id="KW-0472">Membrane</keyword>
<dbReference type="AlphaFoldDB" id="A0A0A1TKE0"/>
<name>A0A0A1TKE0_9HYPO</name>
<keyword evidence="2" id="KW-0812">Transmembrane</keyword>
<sequence length="137" mass="15140">MGTCSAIKRDENPSQTIYFSSYHSHHNHNNQVINRPLKHVSNQITSLISIMSATVLTRLITPASKATFSTTSKALRASSPMEPMPVGPNSSSSWSWKNLSPKTRRNVLYGVGLGLVIDSLVVYHYYPAFFSGEGKKL</sequence>
<evidence type="ECO:0000313" key="3">
    <source>
        <dbReference type="EMBL" id="CEJ91093.1"/>
    </source>
</evidence>
<gene>
    <name evidence="3" type="ORF">VHEMI06830</name>
</gene>
<dbReference type="Proteomes" id="UP000039046">
    <property type="component" value="Unassembled WGS sequence"/>
</dbReference>
<evidence type="ECO:0000256" key="2">
    <source>
        <dbReference type="SAM" id="Phobius"/>
    </source>
</evidence>